<dbReference type="InterPro" id="IPR037066">
    <property type="entry name" value="Plug_dom_sf"/>
</dbReference>
<dbReference type="GO" id="GO:0038023">
    <property type="term" value="F:signaling receptor activity"/>
    <property type="evidence" value="ECO:0007669"/>
    <property type="project" value="InterPro"/>
</dbReference>
<reference evidence="21 22" key="1">
    <citation type="submission" date="2014-10" db="EMBL/GenBank/DDBJ databases">
        <authorList>
            <person name="Seo M.-J."/>
            <person name="Seok Y.J."/>
            <person name="Cha I.-T."/>
        </authorList>
    </citation>
    <scope>NUCLEOTIDE SEQUENCE [LARGE SCALE GENOMIC DNA]</scope>
    <source>
        <strain evidence="21 22">NEU</strain>
    </source>
</reference>
<evidence type="ECO:0000256" key="10">
    <source>
        <dbReference type="ARBA" id="ARBA00023077"/>
    </source>
</evidence>
<feature type="domain" description="TonB-dependent receptor plug" evidence="20">
    <location>
        <begin position="62"/>
        <end position="161"/>
    </location>
</feature>
<feature type="compositionally biased region" description="Polar residues" evidence="17">
    <location>
        <begin position="59"/>
        <end position="73"/>
    </location>
</feature>
<dbReference type="PANTHER" id="PTHR32552">
    <property type="entry name" value="FERRICHROME IRON RECEPTOR-RELATED"/>
    <property type="match status" value="1"/>
</dbReference>
<feature type="signal peptide" evidence="18">
    <location>
        <begin position="1"/>
        <end position="24"/>
    </location>
</feature>
<evidence type="ECO:0000256" key="4">
    <source>
        <dbReference type="ARBA" id="ARBA00022452"/>
    </source>
</evidence>
<dbReference type="AlphaFoldDB" id="A0A1S2N3C1"/>
<keyword evidence="13 14" id="KW-0998">Cell outer membrane</keyword>
<keyword evidence="3 14" id="KW-0813">Transport</keyword>
<dbReference type="PROSITE" id="PS52016">
    <property type="entry name" value="TONB_DEPENDENT_REC_3"/>
    <property type="match status" value="1"/>
</dbReference>
<dbReference type="Gene3D" id="2.170.130.10">
    <property type="entry name" value="TonB-dependent receptor, plug domain"/>
    <property type="match status" value="1"/>
</dbReference>
<dbReference type="GO" id="GO:0015891">
    <property type="term" value="P:siderophore transport"/>
    <property type="evidence" value="ECO:0007669"/>
    <property type="project" value="InterPro"/>
</dbReference>
<evidence type="ECO:0000313" key="22">
    <source>
        <dbReference type="Proteomes" id="UP000180246"/>
    </source>
</evidence>
<comment type="similarity">
    <text evidence="2 14 16">Belongs to the TonB-dependent receptor family.</text>
</comment>
<evidence type="ECO:0000256" key="5">
    <source>
        <dbReference type="ARBA" id="ARBA00022496"/>
    </source>
</evidence>
<accession>A0A1S2N3C1</accession>
<evidence type="ECO:0000256" key="3">
    <source>
        <dbReference type="ARBA" id="ARBA00022448"/>
    </source>
</evidence>
<dbReference type="InterPro" id="IPR039426">
    <property type="entry name" value="TonB-dep_rcpt-like"/>
</dbReference>
<dbReference type="Pfam" id="PF07715">
    <property type="entry name" value="Plug"/>
    <property type="match status" value="1"/>
</dbReference>
<evidence type="ECO:0000256" key="17">
    <source>
        <dbReference type="SAM" id="MobiDB-lite"/>
    </source>
</evidence>
<dbReference type="RefSeq" id="WP_083415342.1">
    <property type="nucleotide sequence ID" value="NZ_JRYB01000001.1"/>
</dbReference>
<evidence type="ECO:0000256" key="11">
    <source>
        <dbReference type="ARBA" id="ARBA00023136"/>
    </source>
</evidence>
<evidence type="ECO:0000256" key="9">
    <source>
        <dbReference type="ARBA" id="ARBA00023065"/>
    </source>
</evidence>
<evidence type="ECO:0000256" key="1">
    <source>
        <dbReference type="ARBA" id="ARBA00004571"/>
    </source>
</evidence>
<dbReference type="InterPro" id="IPR000531">
    <property type="entry name" value="Beta-barrel_TonB"/>
</dbReference>
<dbReference type="Gene3D" id="2.40.170.20">
    <property type="entry name" value="TonB-dependent receptor, beta-barrel domain"/>
    <property type="match status" value="1"/>
</dbReference>
<feature type="domain" description="TonB-dependent receptor-like beta-barrel" evidence="19">
    <location>
        <begin position="261"/>
        <end position="692"/>
    </location>
</feature>
<proteinExistence type="inferred from homology"/>
<protein>
    <submittedName>
        <fullName evidence="21">TonB-dependent siderophore receptor family protein</fullName>
    </submittedName>
</protein>
<keyword evidence="9" id="KW-0406">Ion transport</keyword>
<keyword evidence="10 16" id="KW-0798">TonB box</keyword>
<dbReference type="InterPro" id="IPR010105">
    <property type="entry name" value="TonB_sidphr_rcpt"/>
</dbReference>
<evidence type="ECO:0000256" key="12">
    <source>
        <dbReference type="ARBA" id="ARBA00023170"/>
    </source>
</evidence>
<dbReference type="PROSITE" id="PS01156">
    <property type="entry name" value="TONB_DEPENDENT_REC_2"/>
    <property type="match status" value="1"/>
</dbReference>
<dbReference type="Proteomes" id="UP000180246">
    <property type="component" value="Unassembled WGS sequence"/>
</dbReference>
<organism evidence="21 22">
    <name type="scientific">Massilia timonae</name>
    <dbReference type="NCBI Taxonomy" id="47229"/>
    <lineage>
        <taxon>Bacteria</taxon>
        <taxon>Pseudomonadati</taxon>
        <taxon>Pseudomonadota</taxon>
        <taxon>Betaproteobacteria</taxon>
        <taxon>Burkholderiales</taxon>
        <taxon>Oxalobacteraceae</taxon>
        <taxon>Telluria group</taxon>
        <taxon>Massilia</taxon>
    </lineage>
</organism>
<dbReference type="FunFam" id="2.170.130.10:FF:000010">
    <property type="entry name" value="Ferripyoverdine receptor"/>
    <property type="match status" value="1"/>
</dbReference>
<dbReference type="Pfam" id="PF00593">
    <property type="entry name" value="TonB_dep_Rec_b-barrel"/>
    <property type="match status" value="1"/>
</dbReference>
<keyword evidence="4 14" id="KW-1134">Transmembrane beta strand</keyword>
<evidence type="ECO:0000256" key="18">
    <source>
        <dbReference type="SAM" id="SignalP"/>
    </source>
</evidence>
<dbReference type="SUPFAM" id="SSF56935">
    <property type="entry name" value="Porins"/>
    <property type="match status" value="1"/>
</dbReference>
<evidence type="ECO:0000259" key="20">
    <source>
        <dbReference type="Pfam" id="PF07715"/>
    </source>
</evidence>
<evidence type="ECO:0000256" key="16">
    <source>
        <dbReference type="RuleBase" id="RU003357"/>
    </source>
</evidence>
<evidence type="ECO:0000313" key="21">
    <source>
        <dbReference type="EMBL" id="OIJ39571.1"/>
    </source>
</evidence>
<evidence type="ECO:0000256" key="13">
    <source>
        <dbReference type="ARBA" id="ARBA00023237"/>
    </source>
</evidence>
<dbReference type="PANTHER" id="PTHR32552:SF74">
    <property type="entry name" value="HYDROXAMATE SIDEROPHORE RECEPTOR FHUE"/>
    <property type="match status" value="1"/>
</dbReference>
<dbReference type="EMBL" id="JRYB01000001">
    <property type="protein sequence ID" value="OIJ39571.1"/>
    <property type="molecule type" value="Genomic_DNA"/>
</dbReference>
<evidence type="ECO:0000256" key="2">
    <source>
        <dbReference type="ARBA" id="ARBA00009810"/>
    </source>
</evidence>
<keyword evidence="12 21" id="KW-0675">Receptor</keyword>
<evidence type="ECO:0000256" key="6">
    <source>
        <dbReference type="ARBA" id="ARBA00022692"/>
    </source>
</evidence>
<dbReference type="NCBIfam" id="TIGR01783">
    <property type="entry name" value="TonB-siderophor"/>
    <property type="match status" value="1"/>
</dbReference>
<dbReference type="InterPro" id="IPR010917">
    <property type="entry name" value="TonB_rcpt_CS"/>
</dbReference>
<feature type="region of interest" description="Disordered" evidence="17">
    <location>
        <begin position="54"/>
        <end position="73"/>
    </location>
</feature>
<keyword evidence="8" id="KW-0408">Iron</keyword>
<gene>
    <name evidence="21" type="ORF">LO55_3085</name>
</gene>
<dbReference type="GO" id="GO:0009279">
    <property type="term" value="C:cell outer membrane"/>
    <property type="evidence" value="ECO:0007669"/>
    <property type="project" value="UniProtKB-SubCell"/>
</dbReference>
<comment type="caution">
    <text evidence="21">The sequence shown here is derived from an EMBL/GenBank/DDBJ whole genome shotgun (WGS) entry which is preliminary data.</text>
</comment>
<evidence type="ECO:0000256" key="7">
    <source>
        <dbReference type="ARBA" id="ARBA00022729"/>
    </source>
</evidence>
<evidence type="ECO:0000259" key="19">
    <source>
        <dbReference type="Pfam" id="PF00593"/>
    </source>
</evidence>
<feature type="short sequence motif" description="TonB C-terminal box" evidence="15">
    <location>
        <begin position="707"/>
        <end position="724"/>
    </location>
</feature>
<comment type="subcellular location">
    <subcellularLocation>
        <location evidence="1 14">Cell outer membrane</location>
        <topology evidence="1 14">Multi-pass membrane protein</topology>
    </subcellularLocation>
</comment>
<feature type="chain" id="PRO_5012571434" evidence="18">
    <location>
        <begin position="25"/>
        <end position="724"/>
    </location>
</feature>
<dbReference type="GO" id="GO:0015344">
    <property type="term" value="F:siderophore uptake transmembrane transporter activity"/>
    <property type="evidence" value="ECO:0007669"/>
    <property type="project" value="TreeGrafter"/>
</dbReference>
<dbReference type="InterPro" id="IPR036942">
    <property type="entry name" value="Beta-barrel_TonB_sf"/>
</dbReference>
<name>A0A1S2N3C1_9BURK</name>
<sequence length="724" mass="78505">MNAPMRLPLALALALVYPSHAVLAAEAPDETPAPSTVVVNAERLDSGYAADSASVAKGSASQRETPQSVSVATRQRLDDQNLRTLDEALANITGLVVEQGSSHERRFYSRGFEIDTIQYDGVATQRGSGFNISPDLSVFERVEVLRGPAGLFNGSGSPGGAVNLVRKRPLKINQVEALASAGRWDNYRAQVDANRILNDSGSMRARVVGAHEDREFFYDVSRNQRSVLYAIVEADLAPTTTLGVGIHREENDITPFYGGLPRFADGGDLGLPRSTYMNAAWSDTTIASTTAIVDLNHRFNDDWKLRVAFSRMREDNHDLSGSAFGAVDRASNRGPSLSSFRAHLLGEQKAADATLEGGFHAFGRRHDVLLGANWMQRDYDSTSQLYTIANPVVNPYTFDPYDYAVAPTAIARPATHTLAAVEQSGLFGSVRFALTDTVKLIAGGRVSDWKSSTFNLVTNAYGTQPYEQDGEFTPYGALQWDFAPAWTTYLSYAEIFRSQANQYTASGDPLDPATGSNIEAGLKGALFGGRLNASLAAFRILEKNRSQSDPLNPSPCIGSPTGGACFVAEGEVRSQGLDAELTGQLAPGLDVSAGYTWNQTKYLRDRTAAGLPSANENQPLSTFTPRHLARIWASWRPSGSAWSVGGGVNAQSLTYKTSGALRVEQAGYAVWSGRVGYRIKRNLLAALNFNNIFDKHYYRTLGDARGGNWYGEPRNVTATLQAMF</sequence>
<evidence type="ECO:0000256" key="14">
    <source>
        <dbReference type="PROSITE-ProRule" id="PRU01360"/>
    </source>
</evidence>
<evidence type="ECO:0000256" key="15">
    <source>
        <dbReference type="PROSITE-ProRule" id="PRU10144"/>
    </source>
</evidence>
<keyword evidence="7 18" id="KW-0732">Signal</keyword>
<keyword evidence="11 14" id="KW-0472">Membrane</keyword>
<dbReference type="InterPro" id="IPR012910">
    <property type="entry name" value="Plug_dom"/>
</dbReference>
<keyword evidence="6 14" id="KW-0812">Transmembrane</keyword>
<keyword evidence="5" id="KW-0410">Iron transport</keyword>
<dbReference type="CDD" id="cd01347">
    <property type="entry name" value="ligand_gated_channel"/>
    <property type="match status" value="1"/>
</dbReference>
<evidence type="ECO:0000256" key="8">
    <source>
        <dbReference type="ARBA" id="ARBA00023004"/>
    </source>
</evidence>